<dbReference type="Proteomes" id="UP001224359">
    <property type="component" value="Unassembled WGS sequence"/>
</dbReference>
<proteinExistence type="predicted"/>
<comment type="caution">
    <text evidence="1">The sequence shown here is derived from an EMBL/GenBank/DDBJ whole genome shotgun (WGS) entry which is preliminary data.</text>
</comment>
<sequence length="105" mass="12142">MELTKIEETELALKVIEKEDLAYLKVEELDANIALNDSNVEDIERLFNSIFDYVIGHEKLPVFKLESYGGNLYHVLANDLVEFLNTEIRASEQEFTEILKYKGKS</sequence>
<evidence type="ECO:0000313" key="2">
    <source>
        <dbReference type="Proteomes" id="UP001224359"/>
    </source>
</evidence>
<protein>
    <submittedName>
        <fullName evidence="1">Uncharacterized protein</fullName>
    </submittedName>
</protein>
<dbReference type="RefSeq" id="WP_306978434.1">
    <property type="nucleotide sequence ID" value="NZ_JAUSTQ010000021.1"/>
</dbReference>
<dbReference type="EMBL" id="JAUSTQ010000021">
    <property type="protein sequence ID" value="MDQ0160878.1"/>
    <property type="molecule type" value="Genomic_DNA"/>
</dbReference>
<organism evidence="1 2">
    <name type="scientific">Alkalibacillus salilacus</name>
    <dbReference type="NCBI Taxonomy" id="284582"/>
    <lineage>
        <taxon>Bacteria</taxon>
        <taxon>Bacillati</taxon>
        <taxon>Bacillota</taxon>
        <taxon>Bacilli</taxon>
        <taxon>Bacillales</taxon>
        <taxon>Bacillaceae</taxon>
        <taxon>Alkalibacillus</taxon>
    </lineage>
</organism>
<reference evidence="1 2" key="1">
    <citation type="submission" date="2023-07" db="EMBL/GenBank/DDBJ databases">
        <title>Genomic Encyclopedia of Type Strains, Phase IV (KMG-IV): sequencing the most valuable type-strain genomes for metagenomic binning, comparative biology and taxonomic classification.</title>
        <authorList>
            <person name="Goeker M."/>
        </authorList>
    </citation>
    <scope>NUCLEOTIDE SEQUENCE [LARGE SCALE GENOMIC DNA]</scope>
    <source>
        <strain evidence="1 2">DSM 16460</strain>
    </source>
</reference>
<keyword evidence="2" id="KW-1185">Reference proteome</keyword>
<name>A0ABT9VIU8_9BACI</name>
<gene>
    <name evidence="1" type="ORF">J2S77_002885</name>
</gene>
<accession>A0ABT9VIU8</accession>
<evidence type="ECO:0000313" key="1">
    <source>
        <dbReference type="EMBL" id="MDQ0160878.1"/>
    </source>
</evidence>